<comment type="caution">
    <text evidence="6">The sequence shown here is derived from an EMBL/GenBank/DDBJ whole genome shotgun (WGS) entry which is preliminary data.</text>
</comment>
<dbReference type="SMART" id="SM00670">
    <property type="entry name" value="PINc"/>
    <property type="match status" value="1"/>
</dbReference>
<evidence type="ECO:0000259" key="4">
    <source>
        <dbReference type="SMART" id="SM00382"/>
    </source>
</evidence>
<dbReference type="InterPro" id="IPR004087">
    <property type="entry name" value="KH_dom"/>
</dbReference>
<dbReference type="AlphaFoldDB" id="A0A811T9Q1"/>
<dbReference type="CDD" id="cd09878">
    <property type="entry name" value="PIN_VapC_VirB11L-ATPase-like"/>
    <property type="match status" value="1"/>
</dbReference>
<dbReference type="InterPro" id="IPR004044">
    <property type="entry name" value="KH_dom_type_2"/>
</dbReference>
<dbReference type="Pfam" id="PF01850">
    <property type="entry name" value="PIN"/>
    <property type="match status" value="1"/>
</dbReference>
<dbReference type="Proteomes" id="UP000610373">
    <property type="component" value="Unassembled WGS sequence"/>
</dbReference>
<evidence type="ECO:0000313" key="6">
    <source>
        <dbReference type="EMBL" id="CAD6492450.1"/>
    </source>
</evidence>
<reference evidence="6" key="1">
    <citation type="submission" date="2020-10" db="EMBL/GenBank/DDBJ databases">
        <authorList>
            <person name="Hahn C.J."/>
            <person name="Laso-Perez R."/>
            <person name="Vulcano F."/>
            <person name="Vaziourakis K.-M."/>
            <person name="Stokke R."/>
            <person name="Steen I.H."/>
            <person name="Teske A."/>
            <person name="Boetius A."/>
            <person name="Liebeke M."/>
            <person name="Amann R."/>
            <person name="Knittel K."/>
        </authorList>
    </citation>
    <scope>NUCLEOTIDE SEQUENCE</scope>
    <source>
        <strain evidence="6">Gfbio:e3339647-f889-4370-9287-4fb5cb688e4c:AG392O15_GoMArc1</strain>
    </source>
</reference>
<dbReference type="InterPro" id="IPR003593">
    <property type="entry name" value="AAA+_ATPase"/>
</dbReference>
<feature type="domain" description="AAA+ ATPase" evidence="4">
    <location>
        <begin position="265"/>
        <end position="387"/>
    </location>
</feature>
<dbReference type="PANTHER" id="PTHR11603:SF147">
    <property type="entry name" value="MEMBRANE PROTEIN"/>
    <property type="match status" value="1"/>
</dbReference>
<dbReference type="NCBIfam" id="NF010335">
    <property type="entry name" value="PRK13764.1"/>
    <property type="match status" value="1"/>
</dbReference>
<dbReference type="PANTHER" id="PTHR11603">
    <property type="entry name" value="AAA FAMILY ATPASE"/>
    <property type="match status" value="1"/>
</dbReference>
<proteinExistence type="inferred from homology"/>
<feature type="domain" description="PIN" evidence="5">
    <location>
        <begin position="7"/>
        <end position="121"/>
    </location>
</feature>
<dbReference type="Gene3D" id="3.30.1370.10">
    <property type="entry name" value="K Homology domain, type 1"/>
    <property type="match status" value="1"/>
</dbReference>
<evidence type="ECO:0000256" key="2">
    <source>
        <dbReference type="PROSITE-ProRule" id="PRU00117"/>
    </source>
</evidence>
<sequence length="603" mass="66783">MSDVSDLVIVPDTSVIADGRITAMIGMGCYHGAILLVHEAVVAELESQANKGKETGFSGLKELQQLFMLSESGTITLEYVGKRPSFEDVKLASGGEIDAMIRKTAVERGALFVTSDIIQAEVAKARGLSVEYLKPESTLFAPLTIEQYFTEDTMSVHLKENTPPLAKRGTVGIQKLIQIDDAPLNAAFLRDLSHEILERAKKDPKGFVELNHGGASVVQLGNLRIAIARPPFSDGMEITAVRPIAKVRLEDYRLGENLIERLTKKQRGVLISGAPGSGKSTFAASIAEHLMNSSYIVKTMESPRDLQVSDAITQYSPLRGDMEQTADVLLLVRPDYTIYDEVRRTRDFQVFADMRLAGVGMIGVVHASSAVDAVQRLIGRVDLGVIPQVVDTVIYLEAGEVEKVYTLRFTVKVPCGMVEEDLARPVIVVEEFETHTMEYEIYTYGEQVIVMPATVEEPFDEEWLKELVTSEIEKHARKPFEINVLSKRKAVILCTESDIPALIGKGGRNIEKIEKRVGMRLDVRPDKTLASGKQSDVEIETTKKHLTLYLPEFASEVVEIFIDEEPAFSGLVSRRGEIRMPKNSQQAITLYQALKKNKQVTVC</sequence>
<dbReference type="InterPro" id="IPR027417">
    <property type="entry name" value="P-loop_NTPase"/>
</dbReference>
<name>A0A811T9Q1_9EURY</name>
<dbReference type="InterPro" id="IPR052041">
    <property type="entry name" value="Nucleic_acid_metab_PIN/TRAM"/>
</dbReference>
<dbReference type="Gene3D" id="3.40.50.300">
    <property type="entry name" value="P-loop containing nucleotide triphosphate hydrolases"/>
    <property type="match status" value="1"/>
</dbReference>
<evidence type="ECO:0000313" key="7">
    <source>
        <dbReference type="Proteomes" id="UP000610373"/>
    </source>
</evidence>
<dbReference type="SMART" id="SM00322">
    <property type="entry name" value="KH"/>
    <property type="match status" value="1"/>
</dbReference>
<feature type="domain" description="K Homology" evidence="3">
    <location>
        <begin position="486"/>
        <end position="579"/>
    </location>
</feature>
<dbReference type="Pfam" id="PF07650">
    <property type="entry name" value="KH_2"/>
    <property type="match status" value="1"/>
</dbReference>
<evidence type="ECO:0000259" key="5">
    <source>
        <dbReference type="SMART" id="SM00670"/>
    </source>
</evidence>
<dbReference type="Pfam" id="PF00437">
    <property type="entry name" value="T2SSE"/>
    <property type="match status" value="1"/>
</dbReference>
<evidence type="ECO:0000256" key="1">
    <source>
        <dbReference type="ARBA" id="ARBA00046345"/>
    </source>
</evidence>
<protein>
    <submittedName>
        <fullName evidence="6">Putative KH and PIN-domain containing protein</fullName>
    </submittedName>
</protein>
<dbReference type="InterPro" id="IPR036612">
    <property type="entry name" value="KH_dom_type_1_sf"/>
</dbReference>
<gene>
    <name evidence="6" type="ORF">CHKLHMKO_00277</name>
</gene>
<dbReference type="InterPro" id="IPR009019">
    <property type="entry name" value="KH_sf_prok-type"/>
</dbReference>
<dbReference type="SUPFAM" id="SSF88723">
    <property type="entry name" value="PIN domain-like"/>
    <property type="match status" value="1"/>
</dbReference>
<dbReference type="InterPro" id="IPR002716">
    <property type="entry name" value="PIN_dom"/>
</dbReference>
<dbReference type="EMBL" id="CAJHIO010000012">
    <property type="protein sequence ID" value="CAD6492450.1"/>
    <property type="molecule type" value="Genomic_DNA"/>
</dbReference>
<dbReference type="PROSITE" id="PS50084">
    <property type="entry name" value="KH_TYPE_1"/>
    <property type="match status" value="1"/>
</dbReference>
<dbReference type="GO" id="GO:0003723">
    <property type="term" value="F:RNA binding"/>
    <property type="evidence" value="ECO:0007669"/>
    <property type="project" value="UniProtKB-UniRule"/>
</dbReference>
<comment type="similarity">
    <text evidence="1">In the N-terminal section; belongs to the PINc/VapC protein family.</text>
</comment>
<dbReference type="InterPro" id="IPR029060">
    <property type="entry name" value="PIN-like_dom_sf"/>
</dbReference>
<organism evidence="6 7">
    <name type="scientific">Candidatus Argoarchaeum ethanivorans</name>
    <dbReference type="NCBI Taxonomy" id="2608793"/>
    <lineage>
        <taxon>Archaea</taxon>
        <taxon>Methanobacteriati</taxon>
        <taxon>Methanobacteriota</taxon>
        <taxon>Stenosarchaea group</taxon>
        <taxon>Methanomicrobia</taxon>
        <taxon>Methanosarcinales</taxon>
        <taxon>Methanosarcinales incertae sedis</taxon>
        <taxon>GOM Arc I cluster</taxon>
        <taxon>Candidatus Argoarchaeum</taxon>
    </lineage>
</organism>
<dbReference type="SUPFAM" id="SSF52540">
    <property type="entry name" value="P-loop containing nucleoside triphosphate hydrolases"/>
    <property type="match status" value="1"/>
</dbReference>
<accession>A0A811T9Q1</accession>
<dbReference type="InterPro" id="IPR001482">
    <property type="entry name" value="T2SS/T4SS_dom"/>
</dbReference>
<evidence type="ECO:0000259" key="3">
    <source>
        <dbReference type="SMART" id="SM00322"/>
    </source>
</evidence>
<keyword evidence="2" id="KW-0694">RNA-binding</keyword>
<dbReference type="SUPFAM" id="SSF54814">
    <property type="entry name" value="Prokaryotic type KH domain (KH-domain type II)"/>
    <property type="match status" value="1"/>
</dbReference>
<dbReference type="SMART" id="SM00382">
    <property type="entry name" value="AAA"/>
    <property type="match status" value="1"/>
</dbReference>
<dbReference type="Gene3D" id="3.40.50.1010">
    <property type="entry name" value="5'-nuclease"/>
    <property type="match status" value="1"/>
</dbReference>